<proteinExistence type="predicted"/>
<feature type="domain" description="YdbS-like PH" evidence="3">
    <location>
        <begin position="113"/>
        <end position="179"/>
    </location>
</feature>
<dbReference type="AlphaFoldDB" id="A0A518GCL8"/>
<evidence type="ECO:0000313" key="4">
    <source>
        <dbReference type="EMBL" id="QDV26313.1"/>
    </source>
</evidence>
<keyword evidence="2" id="KW-0472">Membrane</keyword>
<dbReference type="InterPro" id="IPR005182">
    <property type="entry name" value="YdbS-like_PH"/>
</dbReference>
<evidence type="ECO:0000313" key="5">
    <source>
        <dbReference type="Proteomes" id="UP000318017"/>
    </source>
</evidence>
<dbReference type="Proteomes" id="UP000318017">
    <property type="component" value="Chromosome"/>
</dbReference>
<reference evidence="4 5" key="1">
    <citation type="submission" date="2019-02" db="EMBL/GenBank/DDBJ databases">
        <title>Deep-cultivation of Planctomycetes and their phenomic and genomic characterization uncovers novel biology.</title>
        <authorList>
            <person name="Wiegand S."/>
            <person name="Jogler M."/>
            <person name="Boedeker C."/>
            <person name="Pinto D."/>
            <person name="Vollmers J."/>
            <person name="Rivas-Marin E."/>
            <person name="Kohn T."/>
            <person name="Peeters S.H."/>
            <person name="Heuer A."/>
            <person name="Rast P."/>
            <person name="Oberbeckmann S."/>
            <person name="Bunk B."/>
            <person name="Jeske O."/>
            <person name="Meyerdierks A."/>
            <person name="Storesund J.E."/>
            <person name="Kallscheuer N."/>
            <person name="Luecker S."/>
            <person name="Lage O.M."/>
            <person name="Pohl T."/>
            <person name="Merkel B.J."/>
            <person name="Hornburger P."/>
            <person name="Mueller R.-W."/>
            <person name="Bruemmer F."/>
            <person name="Labrenz M."/>
            <person name="Spormann A.M."/>
            <person name="Op den Camp H."/>
            <person name="Overmann J."/>
            <person name="Amann R."/>
            <person name="Jetten M.S.M."/>
            <person name="Mascher T."/>
            <person name="Medema M.H."/>
            <person name="Devos D.P."/>
            <person name="Kaster A.-K."/>
            <person name="Ovreas L."/>
            <person name="Rohde M."/>
            <person name="Galperin M.Y."/>
            <person name="Jogler C."/>
        </authorList>
    </citation>
    <scope>NUCLEOTIDE SEQUENCE [LARGE SCALE GENOMIC DNA]</scope>
    <source>
        <strain evidence="4 5">Q31a</strain>
    </source>
</reference>
<evidence type="ECO:0000259" key="3">
    <source>
        <dbReference type="Pfam" id="PF03703"/>
    </source>
</evidence>
<evidence type="ECO:0000256" key="1">
    <source>
        <dbReference type="SAM" id="MobiDB-lite"/>
    </source>
</evidence>
<feature type="transmembrane region" description="Helical" evidence="2">
    <location>
        <begin position="85"/>
        <end position="109"/>
    </location>
</feature>
<keyword evidence="2" id="KW-1133">Transmembrane helix</keyword>
<evidence type="ECO:0000256" key="2">
    <source>
        <dbReference type="SAM" id="Phobius"/>
    </source>
</evidence>
<gene>
    <name evidence="4" type="ORF">Q31a_46850</name>
</gene>
<sequence>MRVPEQVILRASQWCYRGVWRFVTDWLDVPEQPPTFTGANDTRIQSFRPAEGYLRYLKLFFWIGLTLFDGVLFVGWIVLLVSFPIAGILLAAPIWAIMILPDIVAYIAIHLRYDTTWYVLSDRSMRIRRGIWLIHETTITYENIQNVSIHQGPVQRYFGISDVLVETAGGGTGAHGEQVTLGHAGRLEGVGNPSEIRDLILSKWQAAKSAGLGDEPQAPHASSPIPVATLDSEPDVRLLEEIRDLAVALAQE</sequence>
<organism evidence="4 5">
    <name type="scientific">Aureliella helgolandensis</name>
    <dbReference type="NCBI Taxonomy" id="2527968"/>
    <lineage>
        <taxon>Bacteria</taxon>
        <taxon>Pseudomonadati</taxon>
        <taxon>Planctomycetota</taxon>
        <taxon>Planctomycetia</taxon>
        <taxon>Pirellulales</taxon>
        <taxon>Pirellulaceae</taxon>
        <taxon>Aureliella</taxon>
    </lineage>
</organism>
<feature type="region of interest" description="Disordered" evidence="1">
    <location>
        <begin position="211"/>
        <end position="230"/>
    </location>
</feature>
<dbReference type="Pfam" id="PF03703">
    <property type="entry name" value="bPH_2"/>
    <property type="match status" value="1"/>
</dbReference>
<keyword evidence="2" id="KW-0812">Transmembrane</keyword>
<feature type="transmembrane region" description="Helical" evidence="2">
    <location>
        <begin position="59"/>
        <end position="79"/>
    </location>
</feature>
<dbReference type="PANTHER" id="PTHR34473">
    <property type="entry name" value="UPF0699 TRANSMEMBRANE PROTEIN YDBS"/>
    <property type="match status" value="1"/>
</dbReference>
<dbReference type="EMBL" id="CP036298">
    <property type="protein sequence ID" value="QDV26313.1"/>
    <property type="molecule type" value="Genomic_DNA"/>
</dbReference>
<dbReference type="PANTHER" id="PTHR34473:SF2">
    <property type="entry name" value="UPF0699 TRANSMEMBRANE PROTEIN YDBT"/>
    <property type="match status" value="1"/>
</dbReference>
<dbReference type="KEGG" id="ahel:Q31a_46850"/>
<accession>A0A518GCL8</accession>
<keyword evidence="5" id="KW-1185">Reference proteome</keyword>
<protein>
    <submittedName>
        <fullName evidence="4">Bacterial membrane flanked domain protein</fullName>
    </submittedName>
</protein>
<name>A0A518GCL8_9BACT</name>
<dbReference type="RefSeq" id="WP_197355469.1">
    <property type="nucleotide sequence ID" value="NZ_CP036298.1"/>
</dbReference>